<gene>
    <name evidence="1" type="ORF">RFI_31132</name>
</gene>
<reference evidence="1 2" key="1">
    <citation type="journal article" date="2013" name="Curr. Biol.">
        <title>The Genome of the Foraminiferan Reticulomyxa filosa.</title>
        <authorList>
            <person name="Glockner G."/>
            <person name="Hulsmann N."/>
            <person name="Schleicher M."/>
            <person name="Noegel A.A."/>
            <person name="Eichinger L."/>
            <person name="Gallinger C."/>
            <person name="Pawlowski J."/>
            <person name="Sierra R."/>
            <person name="Euteneuer U."/>
            <person name="Pillet L."/>
            <person name="Moustafa A."/>
            <person name="Platzer M."/>
            <person name="Groth M."/>
            <person name="Szafranski K."/>
            <person name="Schliwa M."/>
        </authorList>
    </citation>
    <scope>NUCLEOTIDE SEQUENCE [LARGE SCALE GENOMIC DNA]</scope>
</reference>
<evidence type="ECO:0000313" key="1">
    <source>
        <dbReference type="EMBL" id="ETO06263.1"/>
    </source>
</evidence>
<organism evidence="1 2">
    <name type="scientific">Reticulomyxa filosa</name>
    <dbReference type="NCBI Taxonomy" id="46433"/>
    <lineage>
        <taxon>Eukaryota</taxon>
        <taxon>Sar</taxon>
        <taxon>Rhizaria</taxon>
        <taxon>Retaria</taxon>
        <taxon>Foraminifera</taxon>
        <taxon>Monothalamids</taxon>
        <taxon>Reticulomyxidae</taxon>
        <taxon>Reticulomyxa</taxon>
    </lineage>
</organism>
<dbReference type="Proteomes" id="UP000023152">
    <property type="component" value="Unassembled WGS sequence"/>
</dbReference>
<name>X6LWF0_RETFI</name>
<keyword evidence="2" id="KW-1185">Reference proteome</keyword>
<protein>
    <submittedName>
        <fullName evidence="1">Uncharacterized protein</fullName>
    </submittedName>
</protein>
<evidence type="ECO:0000313" key="2">
    <source>
        <dbReference type="Proteomes" id="UP000023152"/>
    </source>
</evidence>
<proteinExistence type="predicted"/>
<feature type="non-terminal residue" evidence="1">
    <location>
        <position position="170"/>
    </location>
</feature>
<accession>X6LWF0</accession>
<sequence>MEIDYLLKEDNESKIMTKMRLHILWNFLKYPQNVKYQQISDKNLYNNLKSKCHKLCGNVDQVFSNLKNEMIISYWKCYQILINNKSCIVKYYLIDKNNGYKRKYYIPKTICMLKDGKWKDYEIVFDYQYRAVMLLDTNKEKDRIFANRESKQIIVGIRYYNKINKTHAKW</sequence>
<dbReference type="EMBL" id="ASPP01027299">
    <property type="protein sequence ID" value="ETO06263.1"/>
    <property type="molecule type" value="Genomic_DNA"/>
</dbReference>
<dbReference type="AlphaFoldDB" id="X6LWF0"/>
<comment type="caution">
    <text evidence="1">The sequence shown here is derived from an EMBL/GenBank/DDBJ whole genome shotgun (WGS) entry which is preliminary data.</text>
</comment>